<keyword evidence="1" id="KW-0472">Membrane</keyword>
<dbReference type="VEuPathDB" id="FungiDB:ACJ73_05673"/>
<evidence type="ECO:0000313" key="3">
    <source>
        <dbReference type="Proteomes" id="UP000242791"/>
    </source>
</evidence>
<proteinExistence type="predicted"/>
<dbReference type="GO" id="GO:0006820">
    <property type="term" value="P:monoatomic anion transport"/>
    <property type="evidence" value="ECO:0007669"/>
    <property type="project" value="InterPro"/>
</dbReference>
<dbReference type="GO" id="GO:0005452">
    <property type="term" value="F:solute:inorganic anion antiporter activity"/>
    <property type="evidence" value="ECO:0007669"/>
    <property type="project" value="InterPro"/>
</dbReference>
<comment type="caution">
    <text evidence="2">The sequence shown here is derived from an EMBL/GenBank/DDBJ whole genome shotgun (WGS) entry which is preliminary data.</text>
</comment>
<dbReference type="GO" id="GO:0046713">
    <property type="term" value="P:borate transport"/>
    <property type="evidence" value="ECO:0007669"/>
    <property type="project" value="TreeGrafter"/>
</dbReference>
<dbReference type="STRING" id="1658174.A0A1J9Q378"/>
<feature type="transmembrane region" description="Helical" evidence="1">
    <location>
        <begin position="68"/>
        <end position="92"/>
    </location>
</feature>
<dbReference type="PANTHER" id="PTHR11453:SF38">
    <property type="entry name" value="ANION TRANSPORTER (EUROFUNG)"/>
    <property type="match status" value="1"/>
</dbReference>
<protein>
    <submittedName>
        <fullName evidence="2">Uncharacterized protein</fullName>
    </submittedName>
</protein>
<keyword evidence="1" id="KW-1133">Transmembrane helix</keyword>
<gene>
    <name evidence="2" type="ORF">ACJ73_05673</name>
</gene>
<feature type="transmembrane region" description="Helical" evidence="1">
    <location>
        <begin position="113"/>
        <end position="137"/>
    </location>
</feature>
<dbReference type="OrthoDB" id="1735926at2759"/>
<dbReference type="Proteomes" id="UP000242791">
    <property type="component" value="Unassembled WGS sequence"/>
</dbReference>
<evidence type="ECO:0000313" key="2">
    <source>
        <dbReference type="EMBL" id="OJD22976.1"/>
    </source>
</evidence>
<sequence>MPNGLVSQVPVHTDCLTLYETDMVIISTSEGEGAEVRRPLVKATVVVEQRVSHLFMGLALIGTMTRPLLVVLHTMPASVFAGLFFVVGWGSIESNGIVEKLVFLFKEICLSSVMSRCLLIAAISFPVFICLLIPLWVTLMPKWFTLKELEVMDDLTANNKVVLASLGGAPILPEGGSN</sequence>
<keyword evidence="1" id="KW-0812">Transmembrane</keyword>
<reference evidence="2 3" key="1">
    <citation type="submission" date="2015-08" db="EMBL/GenBank/DDBJ databases">
        <title>Emmonsia species relationships and genome sequence.</title>
        <authorList>
            <person name="Cuomo C.A."/>
            <person name="Schwartz I.S."/>
            <person name="Kenyon C."/>
            <person name="De Hoog G.S."/>
            <person name="Govender N.P."/>
            <person name="Botha A."/>
            <person name="Moreno L."/>
            <person name="De Vries M."/>
            <person name="Munoz J.F."/>
            <person name="Stielow J.B."/>
        </authorList>
    </citation>
    <scope>NUCLEOTIDE SEQUENCE [LARGE SCALE GENOMIC DNA]</scope>
    <source>
        <strain evidence="2 3">EI222</strain>
    </source>
</reference>
<name>A0A1J9Q378_9EURO</name>
<organism evidence="2 3">
    <name type="scientific">Blastomyces percursus</name>
    <dbReference type="NCBI Taxonomy" id="1658174"/>
    <lineage>
        <taxon>Eukaryota</taxon>
        <taxon>Fungi</taxon>
        <taxon>Dikarya</taxon>
        <taxon>Ascomycota</taxon>
        <taxon>Pezizomycotina</taxon>
        <taxon>Eurotiomycetes</taxon>
        <taxon>Eurotiomycetidae</taxon>
        <taxon>Onygenales</taxon>
        <taxon>Ajellomycetaceae</taxon>
        <taxon>Blastomyces</taxon>
    </lineage>
</organism>
<dbReference type="GO" id="GO:0050801">
    <property type="term" value="P:monoatomic ion homeostasis"/>
    <property type="evidence" value="ECO:0007669"/>
    <property type="project" value="TreeGrafter"/>
</dbReference>
<dbReference type="AlphaFoldDB" id="A0A1J9Q378"/>
<dbReference type="PANTHER" id="PTHR11453">
    <property type="entry name" value="ANION EXCHANGE PROTEIN"/>
    <property type="match status" value="1"/>
</dbReference>
<dbReference type="EMBL" id="LGTZ01000908">
    <property type="protein sequence ID" value="OJD22976.1"/>
    <property type="molecule type" value="Genomic_DNA"/>
</dbReference>
<keyword evidence="3" id="KW-1185">Reference proteome</keyword>
<evidence type="ECO:0000256" key="1">
    <source>
        <dbReference type="SAM" id="Phobius"/>
    </source>
</evidence>
<dbReference type="InterPro" id="IPR003020">
    <property type="entry name" value="HCO3_transpt_euk"/>
</dbReference>
<dbReference type="GO" id="GO:0005886">
    <property type="term" value="C:plasma membrane"/>
    <property type="evidence" value="ECO:0007669"/>
    <property type="project" value="TreeGrafter"/>
</dbReference>
<accession>A0A1J9Q378</accession>